<dbReference type="GO" id="GO:0003700">
    <property type="term" value="F:DNA-binding transcription factor activity"/>
    <property type="evidence" value="ECO:0007669"/>
    <property type="project" value="InterPro"/>
</dbReference>
<dbReference type="PANTHER" id="PTHR30126:SF4">
    <property type="entry name" value="LYSR FAMILY TRANSCRIPTIONAL REGULATOR"/>
    <property type="match status" value="1"/>
</dbReference>
<organism evidence="6 7">
    <name type="scientific">Polaromonas vacuolata</name>
    <dbReference type="NCBI Taxonomy" id="37448"/>
    <lineage>
        <taxon>Bacteria</taxon>
        <taxon>Pseudomonadati</taxon>
        <taxon>Pseudomonadota</taxon>
        <taxon>Betaproteobacteria</taxon>
        <taxon>Burkholderiales</taxon>
        <taxon>Comamonadaceae</taxon>
        <taxon>Polaromonas</taxon>
    </lineage>
</organism>
<keyword evidence="7" id="KW-1185">Reference proteome</keyword>
<evidence type="ECO:0000256" key="2">
    <source>
        <dbReference type="ARBA" id="ARBA00023015"/>
    </source>
</evidence>
<dbReference type="Proteomes" id="UP000502041">
    <property type="component" value="Chromosome"/>
</dbReference>
<name>A0A6H2H7S2_9BURK</name>
<protein>
    <submittedName>
        <fullName evidence="6">HTH-type transcriptional regulator YhaJ</fullName>
    </submittedName>
</protein>
<dbReference type="GO" id="GO:0000976">
    <property type="term" value="F:transcription cis-regulatory region binding"/>
    <property type="evidence" value="ECO:0007669"/>
    <property type="project" value="TreeGrafter"/>
</dbReference>
<comment type="similarity">
    <text evidence="1">Belongs to the LysR transcriptional regulatory family.</text>
</comment>
<dbReference type="PANTHER" id="PTHR30126">
    <property type="entry name" value="HTH-TYPE TRANSCRIPTIONAL REGULATOR"/>
    <property type="match status" value="1"/>
</dbReference>
<accession>A0A6H2H7S2</accession>
<dbReference type="KEGG" id="pvac:HC248_01100"/>
<evidence type="ECO:0000313" key="6">
    <source>
        <dbReference type="EMBL" id="QJC55817.1"/>
    </source>
</evidence>
<gene>
    <name evidence="6" type="primary">yhaJ</name>
    <name evidence="6" type="ORF">HC248_01100</name>
</gene>
<evidence type="ECO:0000256" key="4">
    <source>
        <dbReference type="ARBA" id="ARBA00023163"/>
    </source>
</evidence>
<dbReference type="Gene3D" id="1.10.10.10">
    <property type="entry name" value="Winged helix-like DNA-binding domain superfamily/Winged helix DNA-binding domain"/>
    <property type="match status" value="1"/>
</dbReference>
<reference evidence="6 7" key="1">
    <citation type="submission" date="2020-04" db="EMBL/GenBank/DDBJ databases">
        <title>Complete genome of a Psychrophilic, Marine, Gas Vacuolate Bacterium Polaromonas vacuolata KCTC 22033T.</title>
        <authorList>
            <person name="Hwang K."/>
            <person name="Kim K.M."/>
        </authorList>
    </citation>
    <scope>NUCLEOTIDE SEQUENCE [LARGE SCALE GENOMIC DNA]</scope>
    <source>
        <strain evidence="6 7">KCTC 22033</strain>
    </source>
</reference>
<dbReference type="Pfam" id="PF03466">
    <property type="entry name" value="LysR_substrate"/>
    <property type="match status" value="1"/>
</dbReference>
<evidence type="ECO:0000259" key="5">
    <source>
        <dbReference type="PROSITE" id="PS50931"/>
    </source>
</evidence>
<keyword evidence="3" id="KW-0238">DNA-binding</keyword>
<dbReference type="SUPFAM" id="SSF46785">
    <property type="entry name" value="Winged helix' DNA-binding domain"/>
    <property type="match status" value="1"/>
</dbReference>
<dbReference type="InterPro" id="IPR036388">
    <property type="entry name" value="WH-like_DNA-bd_sf"/>
</dbReference>
<dbReference type="Gene3D" id="3.40.190.290">
    <property type="match status" value="1"/>
</dbReference>
<dbReference type="Pfam" id="PF00126">
    <property type="entry name" value="HTH_1"/>
    <property type="match status" value="1"/>
</dbReference>
<dbReference type="AlphaFoldDB" id="A0A6H2H7S2"/>
<feature type="domain" description="HTH lysR-type" evidence="5">
    <location>
        <begin position="10"/>
        <end position="67"/>
    </location>
</feature>
<evidence type="ECO:0000256" key="1">
    <source>
        <dbReference type="ARBA" id="ARBA00009437"/>
    </source>
</evidence>
<dbReference type="InterPro" id="IPR005119">
    <property type="entry name" value="LysR_subst-bd"/>
</dbReference>
<dbReference type="InterPro" id="IPR000847">
    <property type="entry name" value="LysR_HTH_N"/>
</dbReference>
<keyword evidence="4" id="KW-0804">Transcription</keyword>
<keyword evidence="2" id="KW-0805">Transcription regulation</keyword>
<sequence>MAKAGIRDTLTPQALGLIDAVHRNGSMAAAARELGVVPSALTYRIRLVEDALDVLLFDRSSRQAKLTPAGAELLREGNRLLLELDAVANRVKRVATGWEPQLTLALDSIISRKTVLELCEEFFAQQAPTRLKLRDEALSGTLLALTSGQADLAIGVVPDLTNRSSTLPDAQSLRSKPLGQTRFVFAVAPGHALANAAEPISDAVMQAHRVVAVADSVQSGSGMTIGLIGGQDVFTVPGMLTKLDAQLRGLGAGFLPEYLARPHIDAGHLVAKAVAQSPRVVTVSYAWRASAGGKPGRALQWWLKQLEKPLTRKALLDR</sequence>
<proteinExistence type="inferred from homology"/>
<evidence type="ECO:0000256" key="3">
    <source>
        <dbReference type="ARBA" id="ARBA00023125"/>
    </source>
</evidence>
<dbReference type="EMBL" id="CP051461">
    <property type="protein sequence ID" value="QJC55817.1"/>
    <property type="molecule type" value="Genomic_DNA"/>
</dbReference>
<dbReference type="PROSITE" id="PS50931">
    <property type="entry name" value="HTH_LYSR"/>
    <property type="match status" value="1"/>
</dbReference>
<dbReference type="InterPro" id="IPR036390">
    <property type="entry name" value="WH_DNA-bd_sf"/>
</dbReference>
<dbReference type="SUPFAM" id="SSF53850">
    <property type="entry name" value="Periplasmic binding protein-like II"/>
    <property type="match status" value="1"/>
</dbReference>
<evidence type="ECO:0000313" key="7">
    <source>
        <dbReference type="Proteomes" id="UP000502041"/>
    </source>
</evidence>